<sequence length="102" mass="11466">MNRLRFLLLPLFMLMLCACQVLQGNPAPLPAPTDQAQLITYSQTATLEKIGTVSVTVRGSPDDADRAIQRKADEKGARYYTIVMKSETTHYGMWTSRAVLYR</sequence>
<dbReference type="EMBL" id="MJLZ01000054">
    <property type="protein sequence ID" value="RLM19055.1"/>
    <property type="molecule type" value="Genomic_DNA"/>
</dbReference>
<dbReference type="InterPro" id="IPR010854">
    <property type="entry name" value="YdgH/BhsA/McbA-like_dom"/>
</dbReference>
<name>A0A421DK03_9GAMM</name>
<feature type="domain" description="YdgH/BhsA/McbA-like" evidence="3">
    <location>
        <begin position="47"/>
        <end position="102"/>
    </location>
</feature>
<protein>
    <submittedName>
        <fullName evidence="4">Bioflm peroxide resistance protein BsmA</fullName>
    </submittedName>
</protein>
<dbReference type="Proteomes" id="UP000285648">
    <property type="component" value="Unassembled WGS sequence"/>
</dbReference>
<feature type="chain" id="PRO_5019025540" evidence="2">
    <location>
        <begin position="24"/>
        <end position="102"/>
    </location>
</feature>
<evidence type="ECO:0000313" key="5">
    <source>
        <dbReference type="Proteomes" id="UP000285648"/>
    </source>
</evidence>
<accession>A0A421DK03</accession>
<feature type="signal peptide" evidence="2">
    <location>
        <begin position="1"/>
        <end position="23"/>
    </location>
</feature>
<organism evidence="4 5">
    <name type="scientific">Brenneria alni</name>
    <dbReference type="NCBI Taxonomy" id="71656"/>
    <lineage>
        <taxon>Bacteria</taxon>
        <taxon>Pseudomonadati</taxon>
        <taxon>Pseudomonadota</taxon>
        <taxon>Gammaproteobacteria</taxon>
        <taxon>Enterobacterales</taxon>
        <taxon>Pectobacteriaceae</taxon>
        <taxon>Brenneria</taxon>
    </lineage>
</organism>
<evidence type="ECO:0000313" key="4">
    <source>
        <dbReference type="EMBL" id="RLM19055.1"/>
    </source>
</evidence>
<dbReference type="PANTHER" id="PTHR34156:SF11">
    <property type="entry name" value="LIPOPROTEIN BSMA"/>
    <property type="match status" value="1"/>
</dbReference>
<dbReference type="Gene3D" id="3.30.1660.10">
    <property type="entry name" value="Flavin-binding protein dodecin"/>
    <property type="match status" value="1"/>
</dbReference>
<evidence type="ECO:0000256" key="2">
    <source>
        <dbReference type="SAM" id="SignalP"/>
    </source>
</evidence>
<keyword evidence="5" id="KW-1185">Reference proteome</keyword>
<comment type="caution">
    <text evidence="4">The sequence shown here is derived from an EMBL/GenBank/DDBJ whole genome shotgun (WGS) entry which is preliminary data.</text>
</comment>
<dbReference type="InterPro" id="IPR051096">
    <property type="entry name" value="BhsA/McbA_stress_biofilm_assoc"/>
</dbReference>
<reference evidence="4 5" key="1">
    <citation type="submission" date="2016-09" db="EMBL/GenBank/DDBJ databases">
        <authorList>
            <person name="Doonan J."/>
            <person name="Pachebat J.A."/>
            <person name="Golyshin P.N."/>
            <person name="Denman S."/>
            <person name="Mcdonald J.E."/>
        </authorList>
    </citation>
    <scope>NUCLEOTIDE SEQUENCE [LARGE SCALE GENOMIC DNA]</scope>
    <source>
        <strain evidence="4 5">NCPPB 3934</strain>
    </source>
</reference>
<dbReference type="SUPFAM" id="SSF159871">
    <property type="entry name" value="YdgH-like"/>
    <property type="match status" value="1"/>
</dbReference>
<evidence type="ECO:0000256" key="1">
    <source>
        <dbReference type="ARBA" id="ARBA00022729"/>
    </source>
</evidence>
<dbReference type="AlphaFoldDB" id="A0A421DK03"/>
<dbReference type="NCBIfam" id="NF011433">
    <property type="entry name" value="PRK14864.1"/>
    <property type="match status" value="1"/>
</dbReference>
<keyword evidence="1 2" id="KW-0732">Signal</keyword>
<dbReference type="PANTHER" id="PTHR34156">
    <property type="entry name" value="OUTER MEMBRANE PROTEIN-RELATED-RELATED"/>
    <property type="match status" value="1"/>
</dbReference>
<evidence type="ECO:0000259" key="3">
    <source>
        <dbReference type="Pfam" id="PF07338"/>
    </source>
</evidence>
<dbReference type="InterPro" id="IPR036275">
    <property type="entry name" value="YdgH-like_sf"/>
</dbReference>
<dbReference type="Pfam" id="PF07338">
    <property type="entry name" value="YdgH_BhsA-like"/>
    <property type="match status" value="1"/>
</dbReference>
<gene>
    <name evidence="4" type="ORF">BIY29_17230</name>
</gene>
<dbReference type="RefSeq" id="WP_121576382.1">
    <property type="nucleotide sequence ID" value="NZ_MJLZ01000054.1"/>
</dbReference>
<dbReference type="OrthoDB" id="6415092at2"/>
<dbReference type="PROSITE" id="PS51257">
    <property type="entry name" value="PROKAR_LIPOPROTEIN"/>
    <property type="match status" value="1"/>
</dbReference>
<dbReference type="InterPro" id="IPR025543">
    <property type="entry name" value="Dodecin-like"/>
</dbReference>
<proteinExistence type="predicted"/>